<sequence length="731" mass="79752">MKTDPKIQDGQLPSFFSGDCSKSARQIMDEPNFNFTGLHTAKASNKKEGKLVFFCTSYLICKEVPGAPSPARVVDSGSRSVNLSWSPPSNDGNAPVSSYRVLMINSTDSWLNVGGIRSVEVGVPHAHITGLLPSSSYLVRVVALNAVGLSSPTNELTLLTDHEPPTQPPTNVRVAPVSSTSLRITWQPPEDTPAQQSGLGYYVGYKVGNSSEPFRYKDLESTSASLYRPELMLTDLQKYTSYAITVQAYNTAGVGPISDPITATTQEDGAAGALTSIFLSITFSNITAFSKFLKSSQQTFFSLFKNFPVIRCNGSRDRIFHDYSLPSELSEKSVTTLSSQLMGLRHYTNYSITVNAYTRRGDGLRSDPIFCITHEDVPGPVERLKALSVDGQSILVSWLPPEAPNGQIIKYTLHMDQPQQPLVIRGNNDNNWGTGSSSWDNGNSWNEIDNDANGRSWVVSGSERQYLVTGLTVGSVSRYSFYVVASTTIGDGPIGLHVNQVPSQDAPAAIASFSDKIVSVYKEEIRLPCHVIGNPAPTRTWAYNSDEVVSLSGGRVREVPDGSLLIADIKASDFGNYSCRASNIHGSDAITYQVKVHVPPMTPLVYVSDVTSNTLTVRWRNTHDGGIPVLGYYLYMKREFGEWRRVEVPAEADSYTLTGLQCGSRYQVYVTAYNHVGTSDKADSIPTKTLGRSPIVPAQSSFIRVNMTSITLNLASWLNGGCPITSIVVEY</sequence>
<reference evidence="5 6" key="1">
    <citation type="submission" date="2024-05" db="EMBL/GenBank/DDBJ databases">
        <authorList>
            <person name="Wallberg A."/>
        </authorList>
    </citation>
    <scope>NUCLEOTIDE SEQUENCE [LARGE SCALE GENOMIC DNA]</scope>
</reference>
<organism evidence="5 6">
    <name type="scientific">Meganyctiphanes norvegica</name>
    <name type="common">Northern krill</name>
    <name type="synonym">Thysanopoda norvegica</name>
    <dbReference type="NCBI Taxonomy" id="48144"/>
    <lineage>
        <taxon>Eukaryota</taxon>
        <taxon>Metazoa</taxon>
        <taxon>Ecdysozoa</taxon>
        <taxon>Arthropoda</taxon>
        <taxon>Crustacea</taxon>
        <taxon>Multicrustacea</taxon>
        <taxon>Malacostraca</taxon>
        <taxon>Eumalacostraca</taxon>
        <taxon>Eucarida</taxon>
        <taxon>Euphausiacea</taxon>
        <taxon>Euphausiidae</taxon>
        <taxon>Meganyctiphanes</taxon>
    </lineage>
</organism>
<name>A0AAV2QD62_MEGNR</name>
<keyword evidence="1" id="KW-0677">Repeat</keyword>
<feature type="domain" description="Fibronectin type-III" evidence="4">
    <location>
        <begin position="168"/>
        <end position="268"/>
    </location>
</feature>
<feature type="domain" description="Fibronectin type-III" evidence="4">
    <location>
        <begin position="599"/>
        <end position="692"/>
    </location>
</feature>
<feature type="non-terminal residue" evidence="5">
    <location>
        <position position="731"/>
    </location>
</feature>
<evidence type="ECO:0000259" key="4">
    <source>
        <dbReference type="PROSITE" id="PS50853"/>
    </source>
</evidence>
<keyword evidence="6" id="KW-1185">Reference proteome</keyword>
<dbReference type="CDD" id="cd00063">
    <property type="entry name" value="FN3"/>
    <property type="match status" value="4"/>
</dbReference>
<dbReference type="Pfam" id="PF00041">
    <property type="entry name" value="fn3"/>
    <property type="match status" value="4"/>
</dbReference>
<comment type="caution">
    <text evidence="5">The sequence shown here is derived from an EMBL/GenBank/DDBJ whole genome shotgun (WGS) entry which is preliminary data.</text>
</comment>
<dbReference type="SUPFAM" id="SSF48726">
    <property type="entry name" value="Immunoglobulin"/>
    <property type="match status" value="1"/>
</dbReference>
<dbReference type="InterPro" id="IPR036116">
    <property type="entry name" value="FN3_sf"/>
</dbReference>
<dbReference type="GO" id="GO:0009653">
    <property type="term" value="P:anatomical structure morphogenesis"/>
    <property type="evidence" value="ECO:0007669"/>
    <property type="project" value="UniProtKB-ARBA"/>
</dbReference>
<dbReference type="GO" id="GO:0030154">
    <property type="term" value="P:cell differentiation"/>
    <property type="evidence" value="ECO:0007669"/>
    <property type="project" value="UniProtKB-ARBA"/>
</dbReference>
<dbReference type="InterPro" id="IPR036179">
    <property type="entry name" value="Ig-like_dom_sf"/>
</dbReference>
<feature type="domain" description="Fibronectin type-III" evidence="4">
    <location>
        <begin position="67"/>
        <end position="163"/>
    </location>
</feature>
<dbReference type="PANTHER" id="PTHR44170:SF6">
    <property type="entry name" value="CONTACTIN"/>
    <property type="match status" value="1"/>
</dbReference>
<dbReference type="InterPro" id="IPR003961">
    <property type="entry name" value="FN3_dom"/>
</dbReference>
<dbReference type="SMART" id="SM00408">
    <property type="entry name" value="IGc2"/>
    <property type="match status" value="1"/>
</dbReference>
<dbReference type="GO" id="GO:0098609">
    <property type="term" value="P:cell-cell adhesion"/>
    <property type="evidence" value="ECO:0007669"/>
    <property type="project" value="TreeGrafter"/>
</dbReference>
<dbReference type="InterPro" id="IPR003598">
    <property type="entry name" value="Ig_sub2"/>
</dbReference>
<evidence type="ECO:0000256" key="2">
    <source>
        <dbReference type="ARBA" id="ARBA00023157"/>
    </source>
</evidence>
<dbReference type="InterPro" id="IPR007110">
    <property type="entry name" value="Ig-like_dom"/>
</dbReference>
<dbReference type="PANTHER" id="PTHR44170">
    <property type="entry name" value="PROTEIN SIDEKICK"/>
    <property type="match status" value="1"/>
</dbReference>
<evidence type="ECO:0000313" key="5">
    <source>
        <dbReference type="EMBL" id="CAL4081431.1"/>
    </source>
</evidence>
<keyword evidence="2" id="KW-1015">Disulfide bond</keyword>
<evidence type="ECO:0000256" key="1">
    <source>
        <dbReference type="ARBA" id="ARBA00022737"/>
    </source>
</evidence>
<dbReference type="SMART" id="SM00060">
    <property type="entry name" value="FN3"/>
    <property type="match status" value="5"/>
</dbReference>
<evidence type="ECO:0008006" key="7">
    <source>
        <dbReference type="Google" id="ProtNLM"/>
    </source>
</evidence>
<dbReference type="Gene3D" id="2.60.40.10">
    <property type="entry name" value="Immunoglobulins"/>
    <property type="match status" value="6"/>
</dbReference>
<dbReference type="AlphaFoldDB" id="A0AAV2QD62"/>
<dbReference type="PROSITE" id="PS50835">
    <property type="entry name" value="IG_LIKE"/>
    <property type="match status" value="1"/>
</dbReference>
<proteinExistence type="predicted"/>
<dbReference type="InterPro" id="IPR013098">
    <property type="entry name" value="Ig_I-set"/>
</dbReference>
<dbReference type="SMART" id="SM00409">
    <property type="entry name" value="IG"/>
    <property type="match status" value="1"/>
</dbReference>
<dbReference type="InterPro" id="IPR003599">
    <property type="entry name" value="Ig_sub"/>
</dbReference>
<evidence type="ECO:0000313" key="6">
    <source>
        <dbReference type="Proteomes" id="UP001497623"/>
    </source>
</evidence>
<dbReference type="FunFam" id="2.60.40.10:FF:000028">
    <property type="entry name" value="Neuronal cell adhesion molecule"/>
    <property type="match status" value="1"/>
</dbReference>
<dbReference type="SUPFAM" id="SSF49265">
    <property type="entry name" value="Fibronectin type III"/>
    <property type="match status" value="3"/>
</dbReference>
<dbReference type="PROSITE" id="PS50853">
    <property type="entry name" value="FN3"/>
    <property type="match status" value="3"/>
</dbReference>
<accession>A0AAV2QD62</accession>
<dbReference type="EMBL" id="CAXKWB010006108">
    <property type="protein sequence ID" value="CAL4081431.1"/>
    <property type="molecule type" value="Genomic_DNA"/>
</dbReference>
<gene>
    <name evidence="5" type="ORF">MNOR_LOCUS11555</name>
</gene>
<dbReference type="Pfam" id="PF07679">
    <property type="entry name" value="I-set"/>
    <property type="match status" value="1"/>
</dbReference>
<evidence type="ECO:0000259" key="3">
    <source>
        <dbReference type="PROSITE" id="PS50835"/>
    </source>
</evidence>
<dbReference type="InterPro" id="IPR013783">
    <property type="entry name" value="Ig-like_fold"/>
</dbReference>
<dbReference type="Proteomes" id="UP001497623">
    <property type="component" value="Unassembled WGS sequence"/>
</dbReference>
<feature type="domain" description="Ig-like" evidence="3">
    <location>
        <begin position="507"/>
        <end position="597"/>
    </location>
</feature>
<dbReference type="GO" id="GO:0016020">
    <property type="term" value="C:membrane"/>
    <property type="evidence" value="ECO:0007669"/>
    <property type="project" value="UniProtKB-SubCell"/>
</dbReference>
<protein>
    <recommendedName>
        <fullName evidence="7">Down syndrome cell adhesion molecule</fullName>
    </recommendedName>
</protein>